<evidence type="ECO:0000256" key="3">
    <source>
        <dbReference type="ARBA" id="ARBA00022741"/>
    </source>
</evidence>
<name>A0ABT3HBX1_9HYPH</name>
<keyword evidence="5 7" id="KW-0460">Magnesium</keyword>
<keyword evidence="3 7" id="KW-0547">Nucleotide-binding</keyword>
<keyword evidence="2 7" id="KW-0548">Nucleotidyltransferase</keyword>
<feature type="domain" description="Glutamate-ammonia ligase adenylyltransferase repeated" evidence="8">
    <location>
        <begin position="68"/>
        <end position="305"/>
    </location>
</feature>
<evidence type="ECO:0000313" key="11">
    <source>
        <dbReference type="Proteomes" id="UP001209755"/>
    </source>
</evidence>
<comment type="catalytic activity">
    <reaction evidence="7">
        <text>[glutamine synthetase]-O(4)-(5'-adenylyl)-L-tyrosine + phosphate = [glutamine synthetase]-L-tyrosine + ADP</text>
        <dbReference type="Rhea" id="RHEA:43716"/>
        <dbReference type="Rhea" id="RHEA-COMP:10660"/>
        <dbReference type="Rhea" id="RHEA-COMP:10661"/>
        <dbReference type="ChEBI" id="CHEBI:43474"/>
        <dbReference type="ChEBI" id="CHEBI:46858"/>
        <dbReference type="ChEBI" id="CHEBI:83624"/>
        <dbReference type="ChEBI" id="CHEBI:456216"/>
        <dbReference type="EC" id="2.7.7.89"/>
    </reaction>
</comment>
<dbReference type="CDD" id="cd05401">
    <property type="entry name" value="NT_GlnE_GlnD_like"/>
    <property type="match status" value="2"/>
</dbReference>
<evidence type="ECO:0000256" key="6">
    <source>
        <dbReference type="ARBA" id="ARBA00023268"/>
    </source>
</evidence>
<keyword evidence="1 7" id="KW-0808">Transferase</keyword>
<dbReference type="InterPro" id="IPR023057">
    <property type="entry name" value="GlnE"/>
</dbReference>
<dbReference type="InterPro" id="IPR013546">
    <property type="entry name" value="PII_UdlTrfase/GS_AdlTrfase"/>
</dbReference>
<dbReference type="HAMAP" id="MF_00802">
    <property type="entry name" value="GlnE"/>
    <property type="match status" value="1"/>
</dbReference>
<proteinExistence type="inferred from homology"/>
<keyword evidence="6 7" id="KW-0511">Multifunctional enzyme</keyword>
<feature type="domain" description="Glutamate-ammonia ligase adenylyltransferase repeated" evidence="8">
    <location>
        <begin position="583"/>
        <end position="823"/>
    </location>
</feature>
<feature type="region of interest" description="Adenylyl transferase" evidence="7">
    <location>
        <begin position="476"/>
        <end position="993"/>
    </location>
</feature>
<comment type="catalytic activity">
    <reaction evidence="7">
        <text>[glutamine synthetase]-L-tyrosine + ATP = [glutamine synthetase]-O(4)-(5'-adenylyl)-L-tyrosine + diphosphate</text>
        <dbReference type="Rhea" id="RHEA:18589"/>
        <dbReference type="Rhea" id="RHEA-COMP:10660"/>
        <dbReference type="Rhea" id="RHEA-COMP:10661"/>
        <dbReference type="ChEBI" id="CHEBI:30616"/>
        <dbReference type="ChEBI" id="CHEBI:33019"/>
        <dbReference type="ChEBI" id="CHEBI:46858"/>
        <dbReference type="ChEBI" id="CHEBI:83624"/>
        <dbReference type="EC" id="2.7.7.42"/>
    </reaction>
</comment>
<comment type="similarity">
    <text evidence="7">Belongs to the GlnE family.</text>
</comment>
<feature type="domain" description="PII-uridylyltransferase/Glutamine-synthetase adenylyltransferase" evidence="9">
    <location>
        <begin position="853"/>
        <end position="935"/>
    </location>
</feature>
<evidence type="ECO:0000259" key="9">
    <source>
        <dbReference type="Pfam" id="PF08335"/>
    </source>
</evidence>
<dbReference type="Gene3D" id="1.20.120.330">
    <property type="entry name" value="Nucleotidyltransferases domain 2"/>
    <property type="match status" value="2"/>
</dbReference>
<dbReference type="GO" id="GO:0008882">
    <property type="term" value="F:[glutamate-ammonia-ligase] adenylyltransferase activity"/>
    <property type="evidence" value="ECO:0007669"/>
    <property type="project" value="UniProtKB-EC"/>
</dbReference>
<evidence type="ECO:0000256" key="2">
    <source>
        <dbReference type="ARBA" id="ARBA00022695"/>
    </source>
</evidence>
<dbReference type="InterPro" id="IPR043519">
    <property type="entry name" value="NT_sf"/>
</dbReference>
<evidence type="ECO:0000256" key="7">
    <source>
        <dbReference type="HAMAP-Rule" id="MF_00802"/>
    </source>
</evidence>
<evidence type="ECO:0000313" key="10">
    <source>
        <dbReference type="EMBL" id="MCW2307870.1"/>
    </source>
</evidence>
<reference evidence="11" key="1">
    <citation type="submission" date="2023-07" db="EMBL/GenBank/DDBJ databases">
        <title>Genome sequencing of Purple Non-Sulfur Bacteria from various extreme environments.</title>
        <authorList>
            <person name="Mayer M."/>
        </authorList>
    </citation>
    <scope>NUCLEOTIDE SEQUENCE [LARGE SCALE GENOMIC DNA]</scope>
    <source>
        <strain evidence="11">DSM 17935</strain>
    </source>
</reference>
<dbReference type="Gene3D" id="1.20.120.1510">
    <property type="match status" value="1"/>
</dbReference>
<dbReference type="RefSeq" id="WP_264601501.1">
    <property type="nucleotide sequence ID" value="NZ_JAOQNS010000005.1"/>
</dbReference>
<dbReference type="InterPro" id="IPR005190">
    <property type="entry name" value="GlnE_rpt_dom"/>
</dbReference>
<keyword evidence="4 7" id="KW-0067">ATP-binding</keyword>
<dbReference type="PANTHER" id="PTHR30621">
    <property type="entry name" value="GLUTAMINE SYNTHETASE ADENYLYLTRANSFERASE"/>
    <property type="match status" value="1"/>
</dbReference>
<keyword evidence="11" id="KW-1185">Reference proteome</keyword>
<dbReference type="EMBL" id="JAOQNS010000005">
    <property type="protein sequence ID" value="MCW2307870.1"/>
    <property type="molecule type" value="Genomic_DNA"/>
</dbReference>
<dbReference type="EC" id="2.7.7.42" evidence="7"/>
<evidence type="ECO:0000259" key="8">
    <source>
        <dbReference type="Pfam" id="PF03710"/>
    </source>
</evidence>
<feature type="domain" description="PII-uridylyltransferase/Glutamine-synthetase adenylyltransferase" evidence="9">
    <location>
        <begin position="329"/>
        <end position="469"/>
    </location>
</feature>
<comment type="function">
    <text evidence="7">Involved in the regulation of glutamine synthetase GlnA, a key enzyme in the process to assimilate ammonia. When cellular nitrogen levels are high, the C-terminal adenylyl transferase (AT) inactivates GlnA by covalent transfer of an adenylyl group from ATP to specific tyrosine residue of GlnA, thus reducing its activity. Conversely, when nitrogen levels are low, the N-terminal adenylyl removase (AR) activates GlnA by removing the adenylyl group by phosphorolysis, increasing its activity. The regulatory region of GlnE binds the signal transduction protein PII (GlnB) which indicates the nitrogen status of the cell.</text>
</comment>
<dbReference type="NCBIfam" id="NF010706">
    <property type="entry name" value="PRK14108.1"/>
    <property type="match status" value="1"/>
</dbReference>
<dbReference type="SUPFAM" id="SSF81593">
    <property type="entry name" value="Nucleotidyltransferase substrate binding subunit/domain"/>
    <property type="match status" value="2"/>
</dbReference>
<comment type="caution">
    <text evidence="10">The sequence shown here is derived from an EMBL/GenBank/DDBJ whole genome shotgun (WGS) entry which is preliminary data.</text>
</comment>
<dbReference type="SUPFAM" id="SSF81301">
    <property type="entry name" value="Nucleotidyltransferase"/>
    <property type="match status" value="2"/>
</dbReference>
<dbReference type="NCBIfam" id="NF008292">
    <property type="entry name" value="PRK11072.1"/>
    <property type="match status" value="1"/>
</dbReference>
<dbReference type="PANTHER" id="PTHR30621:SF0">
    <property type="entry name" value="BIFUNCTIONAL GLUTAMINE SYNTHETASE ADENYLYLTRANSFERASE_ADENYLYL-REMOVING ENZYME"/>
    <property type="match status" value="1"/>
</dbReference>
<dbReference type="Pfam" id="PF08335">
    <property type="entry name" value="GlnD_UR_UTase"/>
    <property type="match status" value="2"/>
</dbReference>
<evidence type="ECO:0000256" key="1">
    <source>
        <dbReference type="ARBA" id="ARBA00022679"/>
    </source>
</evidence>
<dbReference type="Pfam" id="PF03710">
    <property type="entry name" value="GlnE"/>
    <property type="match status" value="2"/>
</dbReference>
<organism evidence="10 11">
    <name type="scientific">Rhodobium gokarnense</name>
    <dbReference type="NCBI Taxonomy" id="364296"/>
    <lineage>
        <taxon>Bacteria</taxon>
        <taxon>Pseudomonadati</taxon>
        <taxon>Pseudomonadota</taxon>
        <taxon>Alphaproteobacteria</taxon>
        <taxon>Hyphomicrobiales</taxon>
        <taxon>Rhodobiaceae</taxon>
        <taxon>Rhodobium</taxon>
    </lineage>
</organism>
<dbReference type="Gene3D" id="3.30.460.10">
    <property type="entry name" value="Beta Polymerase, domain 2"/>
    <property type="match status" value="2"/>
</dbReference>
<gene>
    <name evidence="7" type="primary">glnE</name>
    <name evidence="10" type="ORF">M2319_002207</name>
</gene>
<dbReference type="Proteomes" id="UP001209755">
    <property type="component" value="Unassembled WGS sequence"/>
</dbReference>
<feature type="region of interest" description="Adenylyl removase" evidence="7">
    <location>
        <begin position="1"/>
        <end position="473"/>
    </location>
</feature>
<protein>
    <recommendedName>
        <fullName evidence="7">Bifunctional glutamine synthetase adenylyltransferase/adenylyl-removing enzyme</fullName>
    </recommendedName>
    <alternativeName>
        <fullName evidence="7">ATP:glutamine synthetase adenylyltransferase</fullName>
    </alternativeName>
    <alternativeName>
        <fullName evidence="7">ATase</fullName>
    </alternativeName>
    <domain>
        <recommendedName>
            <fullName evidence="7">Glutamine synthetase adenylyl-L-tyrosine phosphorylase</fullName>
            <ecNumber evidence="7">2.7.7.89</ecNumber>
        </recommendedName>
        <alternativeName>
            <fullName evidence="7">Adenylyl removase</fullName>
            <shortName evidence="7">AR</shortName>
            <shortName evidence="7">AT-N</shortName>
        </alternativeName>
    </domain>
    <domain>
        <recommendedName>
            <fullName evidence="7">Glutamine synthetase adenylyl transferase</fullName>
            <ecNumber evidence="7">2.7.7.42</ecNumber>
        </recommendedName>
        <alternativeName>
            <fullName evidence="7">Adenylyl transferase</fullName>
            <shortName evidence="7">AT</shortName>
            <shortName evidence="7">AT-C</shortName>
        </alternativeName>
    </domain>
</protein>
<accession>A0ABT3HBX1</accession>
<comment type="cofactor">
    <cofactor evidence="7">
        <name>Mg(2+)</name>
        <dbReference type="ChEBI" id="CHEBI:18420"/>
    </cofactor>
</comment>
<evidence type="ECO:0000256" key="5">
    <source>
        <dbReference type="ARBA" id="ARBA00022842"/>
    </source>
</evidence>
<dbReference type="EC" id="2.7.7.89" evidence="7"/>
<evidence type="ECO:0000256" key="4">
    <source>
        <dbReference type="ARBA" id="ARBA00022840"/>
    </source>
</evidence>
<sequence length="993" mass="107297">MAETGATGTEGATGPLAGRITASVPPAEAEIAEGLVADLLARAEAAEDGETVIRLVKSDPSLAIFLGGVFSNAPYLRDIALKDPASLGVILEADPTEFIAGLVDEALAPAEDEASLMTRLRKIKAKAALAIALADLGGAWSVVEVTRALSDIADAALKATVRFLFRDYARQGKVEGLNEDDPEAGCGYVVLAMGKHGARELNYSSDIDLIILYAADRAPLTDRSDAATFFVRLTKRLVKIMQERTADGYVFRVDLRLRPDPGATPVAISLPAALTYYESMGQNWERAALIKARAAAGDKVAGDGFLAEIAPFIWRKYLDYAAIADIQSIKRQIHAHKGFAAIGVAGHNVKVGHGGIREVEFFVQTQQLIAGGRNMSLRGKRTLEMLDELVHLGWVDGATRDELAAAYAFLRGIEHRIQMVNDEQTQLLPEEEGALMRVVRLAGYDDLDAFAADLRHHLETVRGHYAELFEAEQQLSGSLGNLVFTGDDEDPNTVETLAGIGFKQPREVIRAIRAWHYGRYPAMRSTRAREALTELTPALLEALAATENADAAFRAFDEMVSRLPTGVQLFSMLHSNPNMLGLIAVILGAAPRLGQTIARRPRVLGAVLDPAFFGTVPSGEEIAGRVTDFLAEARDYEEKLNRARIIGQEQMFLIGVRVLTGTLSASQAGDAFATLAGVLVRTLLEEATAEIERAHGTFPGAKVALLALGKLGGGEMTAASDLDLMLLYDIDEDAKESDGRRGLAPSQYYARLTQRLIAALSAPTPEGTLYEVDMRLRPSGNAGPLATHVAAFERYQAKDAWTWEHMVLTRAAVIGGDAAFGERVRACIDEVLVRERDPAALASEVAAMRYRIEKEKGTDDPWDIKQVAGGLVDIEFIAQYLQLAFGRKHPEILARNTLKALTNALRAGVLGGGDAEVLIPAITLYQDLTQILRLAIAGPFKAEDAPLGLKELLAKAASLPEFARLEVHLRETEAEVRSVFERLVGPVAKPEEG</sequence>